<evidence type="ECO:0000259" key="4">
    <source>
        <dbReference type="Pfam" id="PF10531"/>
    </source>
</evidence>
<sequence>MTRFWLSLLTLTLLAVGAPGARAQEADTTAMDWSAVPEYRIVPGDVLELNFGPRPEAPGQDAIRRQRVRPDGRISVFPIGDVVAAGRTPAELQATLLALLAADLRQPRVTVEVAEVAGNQVHVLGRVKKPDSYAVGPFFTLAQAIARAGGFEDDAARNSVLVFRRDGARTVRVARVALDRSLKKGSLAADLPLSRFDIVYVPRSTIGNVDVFVRQFFGETQPLLSSALVGWQLFNLDRVYVTTPITP</sequence>
<evidence type="ECO:0000256" key="2">
    <source>
        <dbReference type="SAM" id="SignalP"/>
    </source>
</evidence>
<organism evidence="5">
    <name type="scientific">Eiseniibacteriota bacterium</name>
    <dbReference type="NCBI Taxonomy" id="2212470"/>
    <lineage>
        <taxon>Bacteria</taxon>
        <taxon>Candidatus Eiseniibacteriota</taxon>
    </lineage>
</organism>
<name>A0A832MM39_UNCEI</name>
<dbReference type="Pfam" id="PF02563">
    <property type="entry name" value="Poly_export"/>
    <property type="match status" value="1"/>
</dbReference>
<reference evidence="5" key="1">
    <citation type="journal article" date="2020" name="mSystems">
        <title>Genome- and Community-Level Interaction Insights into Carbon Utilization and Element Cycling Functions of Hydrothermarchaeota in Hydrothermal Sediment.</title>
        <authorList>
            <person name="Zhou Z."/>
            <person name="Liu Y."/>
            <person name="Xu W."/>
            <person name="Pan J."/>
            <person name="Luo Z.H."/>
            <person name="Li M."/>
        </authorList>
    </citation>
    <scope>NUCLEOTIDE SEQUENCE [LARGE SCALE GENOMIC DNA]</scope>
    <source>
        <strain evidence="5">SpSt-381</strain>
    </source>
</reference>
<comment type="caution">
    <text evidence="5">The sequence shown here is derived from an EMBL/GenBank/DDBJ whole genome shotgun (WGS) entry which is preliminary data.</text>
</comment>
<evidence type="ECO:0000259" key="3">
    <source>
        <dbReference type="Pfam" id="PF02563"/>
    </source>
</evidence>
<dbReference type="InterPro" id="IPR003715">
    <property type="entry name" value="Poly_export_N"/>
</dbReference>
<proteinExistence type="predicted"/>
<feature type="domain" description="Soluble ligand binding" evidence="4">
    <location>
        <begin position="121"/>
        <end position="170"/>
    </location>
</feature>
<accession>A0A832MM39</accession>
<dbReference type="GO" id="GO:0015159">
    <property type="term" value="F:polysaccharide transmembrane transporter activity"/>
    <property type="evidence" value="ECO:0007669"/>
    <property type="project" value="InterPro"/>
</dbReference>
<dbReference type="PANTHER" id="PTHR33619">
    <property type="entry name" value="POLYSACCHARIDE EXPORT PROTEIN GFCE-RELATED"/>
    <property type="match status" value="1"/>
</dbReference>
<feature type="domain" description="Polysaccharide export protein N-terminal" evidence="3">
    <location>
        <begin position="36"/>
        <end position="113"/>
    </location>
</feature>
<evidence type="ECO:0008006" key="6">
    <source>
        <dbReference type="Google" id="ProtNLM"/>
    </source>
</evidence>
<feature type="chain" id="PRO_5032958142" description="Soluble ligand binding domain-containing protein" evidence="2">
    <location>
        <begin position="24"/>
        <end position="247"/>
    </location>
</feature>
<feature type="signal peptide" evidence="2">
    <location>
        <begin position="1"/>
        <end position="23"/>
    </location>
</feature>
<evidence type="ECO:0000256" key="1">
    <source>
        <dbReference type="ARBA" id="ARBA00022729"/>
    </source>
</evidence>
<gene>
    <name evidence="5" type="ORF">ENR23_08330</name>
</gene>
<dbReference type="Gene3D" id="3.10.560.10">
    <property type="entry name" value="Outer membrane lipoprotein wza domain like"/>
    <property type="match status" value="1"/>
</dbReference>
<dbReference type="Pfam" id="PF10531">
    <property type="entry name" value="SLBB"/>
    <property type="match status" value="1"/>
</dbReference>
<keyword evidence="1 2" id="KW-0732">Signal</keyword>
<dbReference type="InterPro" id="IPR019554">
    <property type="entry name" value="Soluble_ligand-bd"/>
</dbReference>
<dbReference type="InterPro" id="IPR049712">
    <property type="entry name" value="Poly_export"/>
</dbReference>
<protein>
    <recommendedName>
        <fullName evidence="6">Soluble ligand binding domain-containing protein</fullName>
    </recommendedName>
</protein>
<evidence type="ECO:0000313" key="5">
    <source>
        <dbReference type="EMBL" id="HGZ43416.1"/>
    </source>
</evidence>
<dbReference type="EMBL" id="DSQF01000017">
    <property type="protein sequence ID" value="HGZ43416.1"/>
    <property type="molecule type" value="Genomic_DNA"/>
</dbReference>
<dbReference type="PANTHER" id="PTHR33619:SF3">
    <property type="entry name" value="POLYSACCHARIDE EXPORT PROTEIN GFCE-RELATED"/>
    <property type="match status" value="1"/>
</dbReference>
<dbReference type="AlphaFoldDB" id="A0A832MM39"/>